<dbReference type="AlphaFoldDB" id="A0A5M9JZI7"/>
<proteinExistence type="predicted"/>
<gene>
    <name evidence="1" type="ORF">EYC84_005153</name>
</gene>
<evidence type="ECO:0000313" key="1">
    <source>
        <dbReference type="EMBL" id="KAA8573569.1"/>
    </source>
</evidence>
<sequence length="118" mass="12392">MPVDGAGAGAGMGSGLGLGLRAAAATFVDIPVLQAGRVDVGWRSWGSVPGRALRVRGRQFPLPAYALEERARRALEAHPPQAPFAPSDVLLQLRQGPHVAAQRLDFVALFQDGKSVEA</sequence>
<organism evidence="1 2">
    <name type="scientific">Monilinia fructicola</name>
    <name type="common">Brown rot fungus</name>
    <name type="synonym">Ciboria fructicola</name>
    <dbReference type="NCBI Taxonomy" id="38448"/>
    <lineage>
        <taxon>Eukaryota</taxon>
        <taxon>Fungi</taxon>
        <taxon>Dikarya</taxon>
        <taxon>Ascomycota</taxon>
        <taxon>Pezizomycotina</taxon>
        <taxon>Leotiomycetes</taxon>
        <taxon>Helotiales</taxon>
        <taxon>Sclerotiniaceae</taxon>
        <taxon>Monilinia</taxon>
    </lineage>
</organism>
<reference evidence="1 2" key="1">
    <citation type="submission" date="2019-06" db="EMBL/GenBank/DDBJ databases">
        <title>Genome Sequence of the Brown Rot Fungal Pathogen Monilinia fructicola.</title>
        <authorList>
            <person name="De Miccolis Angelini R.M."/>
            <person name="Landi L."/>
            <person name="Abate D."/>
            <person name="Pollastro S."/>
            <person name="Romanazzi G."/>
            <person name="Faretra F."/>
        </authorList>
    </citation>
    <scope>NUCLEOTIDE SEQUENCE [LARGE SCALE GENOMIC DNA]</scope>
    <source>
        <strain evidence="1 2">Mfrc123</strain>
    </source>
</reference>
<accession>A0A5M9JZI7</accession>
<name>A0A5M9JZI7_MONFR</name>
<keyword evidence="2" id="KW-1185">Reference proteome</keyword>
<comment type="caution">
    <text evidence="1">The sequence shown here is derived from an EMBL/GenBank/DDBJ whole genome shotgun (WGS) entry which is preliminary data.</text>
</comment>
<evidence type="ECO:0000313" key="2">
    <source>
        <dbReference type="Proteomes" id="UP000322873"/>
    </source>
</evidence>
<protein>
    <submittedName>
        <fullName evidence="1">Uncharacterized protein</fullName>
    </submittedName>
</protein>
<dbReference type="Proteomes" id="UP000322873">
    <property type="component" value="Unassembled WGS sequence"/>
</dbReference>
<dbReference type="EMBL" id="VICG01000003">
    <property type="protein sequence ID" value="KAA8573569.1"/>
    <property type="molecule type" value="Genomic_DNA"/>
</dbReference>